<feature type="transmembrane region" description="Helical" evidence="1">
    <location>
        <begin position="7"/>
        <end position="24"/>
    </location>
</feature>
<reference evidence="2" key="1">
    <citation type="submission" date="2021-04" db="EMBL/GenBank/DDBJ databases">
        <title>Whole genome sequencing of Enterococci isolates from hospitalized patients.</title>
        <authorList>
            <person name="Ogoti B.M."/>
            <person name="Onyambu F.G."/>
        </authorList>
    </citation>
    <scope>NUCLEOTIDE SEQUENCE</scope>
    <source>
        <strain evidence="2">242</strain>
    </source>
</reference>
<proteinExistence type="predicted"/>
<keyword evidence="1" id="KW-1133">Transmembrane helix</keyword>
<sequence>MEYLKDYSLVLVVFFGMGSLFVSLDRLLESHLLVSLSHLLVNLHRLLVSPPLLVSLRRLLMSLRHLLVNLALYS</sequence>
<dbReference type="EMBL" id="JAGTPW010000050">
    <property type="protein sequence ID" value="MBR8645781.1"/>
    <property type="molecule type" value="Genomic_DNA"/>
</dbReference>
<evidence type="ECO:0000256" key="1">
    <source>
        <dbReference type="SAM" id="Phobius"/>
    </source>
</evidence>
<keyword evidence="1" id="KW-0812">Transmembrane</keyword>
<dbReference type="Proteomes" id="UP000680045">
    <property type="component" value="Unassembled WGS sequence"/>
</dbReference>
<name>A0A941J8J7_9BACI</name>
<evidence type="ECO:0000313" key="3">
    <source>
        <dbReference type="Proteomes" id="UP000680045"/>
    </source>
</evidence>
<dbReference type="AlphaFoldDB" id="A0A941J8J7"/>
<comment type="caution">
    <text evidence="2">The sequence shown here is derived from an EMBL/GenBank/DDBJ whole genome shotgun (WGS) entry which is preliminary data.</text>
</comment>
<protein>
    <submittedName>
        <fullName evidence="2">Uncharacterized protein</fullName>
    </submittedName>
</protein>
<keyword evidence="1" id="KW-0472">Membrane</keyword>
<gene>
    <name evidence="2" type="ORF">KEH51_22640</name>
</gene>
<organism evidence="2 3">
    <name type="scientific">Peribacillus frigoritolerans</name>
    <dbReference type="NCBI Taxonomy" id="450367"/>
    <lineage>
        <taxon>Bacteria</taxon>
        <taxon>Bacillati</taxon>
        <taxon>Bacillota</taxon>
        <taxon>Bacilli</taxon>
        <taxon>Bacillales</taxon>
        <taxon>Bacillaceae</taxon>
        <taxon>Peribacillus</taxon>
    </lineage>
</organism>
<evidence type="ECO:0000313" key="2">
    <source>
        <dbReference type="EMBL" id="MBR8645781.1"/>
    </source>
</evidence>
<accession>A0A941J8J7</accession>